<comment type="caution">
    <text evidence="1">The sequence shown here is derived from an EMBL/GenBank/DDBJ whole genome shotgun (WGS) entry which is preliminary data.</text>
</comment>
<reference evidence="1 2" key="1">
    <citation type="submission" date="2017-03" db="EMBL/GenBank/DDBJ databases">
        <title>Draft genome sequence of Streptomyces scabrisporus NF3, endophyte isolated from Amphipterygium adstringens.</title>
        <authorList>
            <person name="Vazquez M."/>
            <person name="Ceapa C.D."/>
            <person name="Rodriguez Luna D."/>
            <person name="Sanchez Esquivel S."/>
        </authorList>
    </citation>
    <scope>NUCLEOTIDE SEQUENCE [LARGE SCALE GENOMIC DNA]</scope>
    <source>
        <strain evidence="1 2">NF3</strain>
    </source>
</reference>
<sequence>MTSLRGVFHARTHEALGGRAEVLVGKSAAAASAWDFASDVEVRFIDADGIERLGSLGRHWGDPFELVSPVRKFVSFKGQKNFTGEYWAATSRSHVGYESWVERDAAMALDFDPAVIALASQPFRLAWTDRDRDRERGHTPDYFARLADGTGVVVDVRPEGLVDEAAAEVFKFTAQVCEAVGWQFRRVGDLSQPYRVNLRWLARYRHPRCHQAPVADRLRNVFAEPLPLVAGAEAVGDRLAVLPVLFHLLWLHELAVDLTSAPLGTDTMVHAAPRERR</sequence>
<dbReference type="NCBIfam" id="NF033179">
    <property type="entry name" value="TnsA_like_Actin"/>
    <property type="match status" value="1"/>
</dbReference>
<organism evidence="1 2">
    <name type="scientific">Embleya scabrispora</name>
    <dbReference type="NCBI Taxonomy" id="159449"/>
    <lineage>
        <taxon>Bacteria</taxon>
        <taxon>Bacillati</taxon>
        <taxon>Actinomycetota</taxon>
        <taxon>Actinomycetes</taxon>
        <taxon>Kitasatosporales</taxon>
        <taxon>Streptomycetaceae</taxon>
        <taxon>Embleya</taxon>
    </lineage>
</organism>
<gene>
    <name evidence="1" type="ORF">B4N89_45710</name>
</gene>
<evidence type="ECO:0000313" key="2">
    <source>
        <dbReference type="Proteomes" id="UP000190037"/>
    </source>
</evidence>
<evidence type="ECO:0008006" key="3">
    <source>
        <dbReference type="Google" id="ProtNLM"/>
    </source>
</evidence>
<dbReference type="InterPro" id="IPR048000">
    <property type="entry name" value="TnsA-like"/>
</dbReference>
<dbReference type="OrthoDB" id="3403133at2"/>
<evidence type="ECO:0000313" key="1">
    <source>
        <dbReference type="EMBL" id="OPC76776.1"/>
    </source>
</evidence>
<name>A0A1T3NIW2_9ACTN</name>
<accession>A0A1T3NIW2</accession>
<dbReference type="Proteomes" id="UP000190037">
    <property type="component" value="Unassembled WGS sequence"/>
</dbReference>
<dbReference type="STRING" id="159449.B4N89_45710"/>
<dbReference type="EMBL" id="MWQN01000005">
    <property type="protein sequence ID" value="OPC76776.1"/>
    <property type="molecule type" value="Genomic_DNA"/>
</dbReference>
<keyword evidence="2" id="KW-1185">Reference proteome</keyword>
<dbReference type="AlphaFoldDB" id="A0A1T3NIW2"/>
<proteinExistence type="predicted"/>
<protein>
    <recommendedName>
        <fullName evidence="3">TnsA-like heteromeric transposase endonuclease subunit</fullName>
    </recommendedName>
</protein>